<gene>
    <name evidence="2" type="ORF">RMAR0315_LOCUS7988</name>
</gene>
<organism evidence="2">
    <name type="scientific">Rhodosorus marinus</name>
    <dbReference type="NCBI Taxonomy" id="101924"/>
    <lineage>
        <taxon>Eukaryota</taxon>
        <taxon>Rhodophyta</taxon>
        <taxon>Stylonematophyceae</taxon>
        <taxon>Stylonematales</taxon>
        <taxon>Stylonemataceae</taxon>
        <taxon>Rhodosorus</taxon>
    </lineage>
</organism>
<dbReference type="SUPFAM" id="SSF56672">
    <property type="entry name" value="DNA/RNA polymerases"/>
    <property type="match status" value="1"/>
</dbReference>
<dbReference type="InterPro" id="IPR013103">
    <property type="entry name" value="RVT_2"/>
</dbReference>
<dbReference type="PANTHER" id="PTHR11439">
    <property type="entry name" value="GAG-POL-RELATED RETROTRANSPOSON"/>
    <property type="match status" value="1"/>
</dbReference>
<dbReference type="PANTHER" id="PTHR11439:SF463">
    <property type="entry name" value="REVERSE TRANSCRIPTASE TY1_COPIA-TYPE DOMAIN-CONTAINING PROTEIN"/>
    <property type="match status" value="1"/>
</dbReference>
<protein>
    <recommendedName>
        <fullName evidence="1">Reverse transcriptase Ty1/copia-type domain-containing protein</fullName>
    </recommendedName>
</protein>
<feature type="domain" description="Reverse transcriptase Ty1/copia-type" evidence="1">
    <location>
        <begin position="2"/>
        <end position="224"/>
    </location>
</feature>
<dbReference type="AlphaFoldDB" id="A0A7S0BLZ1"/>
<evidence type="ECO:0000313" key="2">
    <source>
        <dbReference type="EMBL" id="CAD8397998.1"/>
    </source>
</evidence>
<dbReference type="CDD" id="cd09272">
    <property type="entry name" value="RNase_HI_RT_Ty1"/>
    <property type="match status" value="1"/>
</dbReference>
<evidence type="ECO:0000259" key="1">
    <source>
        <dbReference type="Pfam" id="PF07727"/>
    </source>
</evidence>
<accession>A0A7S0BLZ1</accession>
<dbReference type="InterPro" id="IPR043502">
    <property type="entry name" value="DNA/RNA_pol_sf"/>
</dbReference>
<reference evidence="2" key="1">
    <citation type="submission" date="2021-01" db="EMBL/GenBank/DDBJ databases">
        <authorList>
            <person name="Corre E."/>
            <person name="Pelletier E."/>
            <person name="Niang G."/>
            <person name="Scheremetjew M."/>
            <person name="Finn R."/>
            <person name="Kale V."/>
            <person name="Holt S."/>
            <person name="Cochrane G."/>
            <person name="Meng A."/>
            <person name="Brown T."/>
            <person name="Cohen L."/>
        </authorList>
    </citation>
    <scope>NUCLEOTIDE SEQUENCE</scope>
    <source>
        <strain evidence="2">UTEX LB 2760</strain>
    </source>
</reference>
<dbReference type="EMBL" id="HBEK01014744">
    <property type="protein sequence ID" value="CAD8397998.1"/>
    <property type="molecule type" value="Transcribed_RNA"/>
</dbReference>
<proteinExistence type="predicted"/>
<sequence>MPEGRKPLATKWVFVTKKDAAGNPTKRKARLVAKGFLQKPGVDFSEVYAPVVRPSSLRLLLSVVVRRKLLLRQFDVESAYLHGKLEEELYLQVPEGVTPPTVMTRPGLKLIKAIYGLKQAGRVWNKTLDVKLRSIGFEPTKLELCLYRNKDRTMFVSVYVDDLIVAATTIGGTDRVVGLIKEDFPLKELGEVRDLLGVRLSYDRERGNLKLSQPGLAKQIYNEARVGRFVSTPLEGGNTASVDDGEEIQNADQYRTLVGKAMYLATMTRPDLSFAVRYLAQSVASPTELDWKNLMHLCRYIGRTENAELNYNVSTVMSGVITYSDASYASEKGRTSVTGYATFHGGNLVSWGSKKQGVVAQSTCEAELIAGNEGGRDARWAHNLLQELGEKTQAPLLRMDNSGALALVITEGVSPRSKHLEIKYLWLQDQIQQGSLNVEYCPTDHMLADCLTKAMPGKRLRELTAMSGLQLNDLKSDARLRGRMLDQLHPSIRFREGDTWVQTQPGLTGERIWCLSAIALVRIR</sequence>
<name>A0A7S0BLZ1_9RHOD</name>
<dbReference type="Pfam" id="PF07727">
    <property type="entry name" value="RVT_2"/>
    <property type="match status" value="1"/>
</dbReference>